<comment type="caution">
    <text evidence="1">The sequence shown here is derived from an EMBL/GenBank/DDBJ whole genome shotgun (WGS) entry which is preliminary data.</text>
</comment>
<evidence type="ECO:0000313" key="2">
    <source>
        <dbReference type="Proteomes" id="UP000028012"/>
    </source>
</evidence>
<organism evidence="1 2">
    <name type="scientific">Xanthomonas axonopodis pv. vasculorum</name>
    <dbReference type="NCBI Taxonomy" id="325777"/>
    <lineage>
        <taxon>Bacteria</taxon>
        <taxon>Pseudomonadati</taxon>
        <taxon>Pseudomonadota</taxon>
        <taxon>Gammaproteobacteria</taxon>
        <taxon>Lysobacterales</taxon>
        <taxon>Lysobacteraceae</taxon>
        <taxon>Xanthomonas</taxon>
    </lineage>
</organism>
<protein>
    <submittedName>
        <fullName evidence="1">Uncharacterized protein</fullName>
    </submittedName>
</protein>
<reference evidence="1 2" key="1">
    <citation type="submission" date="2014-09" db="EMBL/GenBank/DDBJ databases">
        <title>A draft genome sequence for Xanthomonas axonopodis pv. vasculorum NCPPB 900.</title>
        <authorList>
            <person name="Harrison J."/>
            <person name="Studholme D.J."/>
        </authorList>
    </citation>
    <scope>NUCLEOTIDE SEQUENCE [LARGE SCALE GENOMIC DNA]</scope>
    <source>
        <strain evidence="1 2">NCPPB 900</strain>
    </source>
</reference>
<dbReference type="Proteomes" id="UP000028012">
    <property type="component" value="Unassembled WGS sequence"/>
</dbReference>
<accession>A0A098Q1I6</accession>
<sequence length="114" mass="12355">MEQGAGGERHEQRFSRYVCAEAISETLIAFALRTPADGDIQVSATALCAETAVPADQLEQVVNTAGDTLLSNLGVAAAICVFTLSTLLSLHPQMRRIVLQKPTRPMEISFDPRR</sequence>
<dbReference type="HOGENOM" id="CLU_2120149_0_0_6"/>
<dbReference type="GeneID" id="58002563"/>
<dbReference type="EMBL" id="JPHD02000054">
    <property type="protein sequence ID" value="KGE52806.1"/>
    <property type="molecule type" value="Genomic_DNA"/>
</dbReference>
<dbReference type="RefSeq" id="WP_042821794.1">
    <property type="nucleotide sequence ID" value="NZ_CP053649.1"/>
</dbReference>
<dbReference type="AlphaFoldDB" id="A0A098Q1I6"/>
<proteinExistence type="predicted"/>
<evidence type="ECO:0000313" key="1">
    <source>
        <dbReference type="EMBL" id="KGE52806.1"/>
    </source>
</evidence>
<gene>
    <name evidence="1" type="ORF">GW15_0206440</name>
</gene>
<name>A0A098Q1I6_9XANT</name>